<organism evidence="7 8">
    <name type="scientific">Cadophora malorum</name>
    <dbReference type="NCBI Taxonomy" id="108018"/>
    <lineage>
        <taxon>Eukaryota</taxon>
        <taxon>Fungi</taxon>
        <taxon>Dikarya</taxon>
        <taxon>Ascomycota</taxon>
        <taxon>Pezizomycotina</taxon>
        <taxon>Leotiomycetes</taxon>
        <taxon>Helotiales</taxon>
        <taxon>Ploettnerulaceae</taxon>
        <taxon>Cadophora</taxon>
    </lineage>
</organism>
<evidence type="ECO:0000313" key="8">
    <source>
        <dbReference type="Proteomes" id="UP000664132"/>
    </source>
</evidence>
<feature type="transmembrane region" description="Helical" evidence="6">
    <location>
        <begin position="121"/>
        <end position="141"/>
    </location>
</feature>
<keyword evidence="8" id="KW-1185">Reference proteome</keyword>
<comment type="similarity">
    <text evidence="2">Belongs to the TMEM170 family.</text>
</comment>
<keyword evidence="3 6" id="KW-0812">Transmembrane</keyword>
<accession>A0A8H7W5X1</accession>
<feature type="transmembrane region" description="Helical" evidence="6">
    <location>
        <begin position="80"/>
        <end position="109"/>
    </location>
</feature>
<evidence type="ECO:0000256" key="5">
    <source>
        <dbReference type="ARBA" id="ARBA00023136"/>
    </source>
</evidence>
<evidence type="ECO:0000256" key="1">
    <source>
        <dbReference type="ARBA" id="ARBA00004141"/>
    </source>
</evidence>
<evidence type="ECO:0000256" key="6">
    <source>
        <dbReference type="SAM" id="Phobius"/>
    </source>
</evidence>
<evidence type="ECO:0000313" key="7">
    <source>
        <dbReference type="EMBL" id="KAG4418811.1"/>
    </source>
</evidence>
<reference evidence="7" key="1">
    <citation type="submission" date="2021-02" db="EMBL/GenBank/DDBJ databases">
        <title>Genome sequence Cadophora malorum strain M34.</title>
        <authorList>
            <person name="Stefanovic E."/>
            <person name="Vu D."/>
            <person name="Scully C."/>
            <person name="Dijksterhuis J."/>
            <person name="Roader J."/>
            <person name="Houbraken J."/>
        </authorList>
    </citation>
    <scope>NUCLEOTIDE SEQUENCE</scope>
    <source>
        <strain evidence="7">M34</strain>
    </source>
</reference>
<dbReference type="GO" id="GO:0016020">
    <property type="term" value="C:membrane"/>
    <property type="evidence" value="ECO:0007669"/>
    <property type="project" value="UniProtKB-SubCell"/>
</dbReference>
<gene>
    <name evidence="7" type="ORF">IFR04_008016</name>
</gene>
<evidence type="ECO:0000256" key="4">
    <source>
        <dbReference type="ARBA" id="ARBA00022989"/>
    </source>
</evidence>
<keyword evidence="5 6" id="KW-0472">Membrane</keyword>
<proteinExistence type="inferred from homology"/>
<dbReference type="Pfam" id="PF10190">
    <property type="entry name" value="Tmemb_170"/>
    <property type="match status" value="1"/>
</dbReference>
<evidence type="ECO:0000256" key="3">
    <source>
        <dbReference type="ARBA" id="ARBA00022692"/>
    </source>
</evidence>
<keyword evidence="4 6" id="KW-1133">Transmembrane helix</keyword>
<dbReference type="OrthoDB" id="2131401at2759"/>
<feature type="transmembrane region" description="Helical" evidence="6">
    <location>
        <begin position="43"/>
        <end position="68"/>
    </location>
</feature>
<evidence type="ECO:0008006" key="9">
    <source>
        <dbReference type="Google" id="ProtNLM"/>
    </source>
</evidence>
<name>A0A8H7W5X1_9HELO</name>
<dbReference type="AlphaFoldDB" id="A0A8H7W5X1"/>
<dbReference type="Proteomes" id="UP000664132">
    <property type="component" value="Unassembled WGS sequence"/>
</dbReference>
<evidence type="ECO:0000256" key="2">
    <source>
        <dbReference type="ARBA" id="ARBA00006325"/>
    </source>
</evidence>
<dbReference type="InterPro" id="IPR019334">
    <property type="entry name" value="TMEM170A/B/YPR153W-like"/>
</dbReference>
<dbReference type="EMBL" id="JAFJYH010000119">
    <property type="protein sequence ID" value="KAG4418811.1"/>
    <property type="molecule type" value="Genomic_DNA"/>
</dbReference>
<protein>
    <recommendedName>
        <fullName evidence="9">Integral membrane protein</fullName>
    </recommendedName>
</protein>
<dbReference type="PANTHER" id="PTHR22779:SF6">
    <property type="entry name" value="SD17342P"/>
    <property type="match status" value="1"/>
</dbReference>
<sequence length="145" mass="16202">MAINARLQSAAPLDYATPSFPSLYWPYKAKPGVANYLYDTYDIWRFTLLWTLIIYAVCHVVVVVFAVLMQLGKGKKAWKYVWTFPIIYCAIAGVEALLAGSIVGLILGAVYNAGYFRMSTWFPFIWGLVNVLVLITSSFSIEGGL</sequence>
<comment type="caution">
    <text evidence="7">The sequence shown here is derived from an EMBL/GenBank/DDBJ whole genome shotgun (WGS) entry which is preliminary data.</text>
</comment>
<comment type="subcellular location">
    <subcellularLocation>
        <location evidence="1">Membrane</location>
        <topology evidence="1">Multi-pass membrane protein</topology>
    </subcellularLocation>
</comment>
<dbReference type="PANTHER" id="PTHR22779">
    <property type="entry name" value="SD17342P"/>
    <property type="match status" value="1"/>
</dbReference>